<keyword evidence="2" id="KW-0677">Repeat</keyword>
<dbReference type="SUPFAM" id="SSF57667">
    <property type="entry name" value="beta-beta-alpha zinc fingers"/>
    <property type="match status" value="2"/>
</dbReference>
<reference evidence="5" key="2">
    <citation type="submission" date="2020-05" db="UniProtKB">
        <authorList>
            <consortium name="EnsemblMetazoa"/>
        </authorList>
    </citation>
    <scope>IDENTIFICATION</scope>
    <source>
        <strain evidence="5">LVP_AGWG</strain>
    </source>
</reference>
<evidence type="ECO:0000256" key="2">
    <source>
        <dbReference type="ARBA" id="ARBA00022737"/>
    </source>
</evidence>
<dbReference type="Gene3D" id="3.30.160.60">
    <property type="entry name" value="Classic Zinc Finger"/>
    <property type="match status" value="2"/>
</dbReference>
<organism evidence="5 6">
    <name type="scientific">Aedes aegypti</name>
    <name type="common">Yellowfever mosquito</name>
    <name type="synonym">Culex aegypti</name>
    <dbReference type="NCBI Taxonomy" id="7159"/>
    <lineage>
        <taxon>Eukaryota</taxon>
        <taxon>Metazoa</taxon>
        <taxon>Ecdysozoa</taxon>
        <taxon>Arthropoda</taxon>
        <taxon>Hexapoda</taxon>
        <taxon>Insecta</taxon>
        <taxon>Pterygota</taxon>
        <taxon>Neoptera</taxon>
        <taxon>Endopterygota</taxon>
        <taxon>Diptera</taxon>
        <taxon>Nematocera</taxon>
        <taxon>Culicoidea</taxon>
        <taxon>Culicidae</taxon>
        <taxon>Culicinae</taxon>
        <taxon>Aedini</taxon>
        <taxon>Aedes</taxon>
        <taxon>Stegomyia</taxon>
    </lineage>
</organism>
<proteinExistence type="predicted"/>
<dbReference type="EnsemblMetazoa" id="AAEL009918-RA">
    <property type="protein sequence ID" value="AAEL009918-PA"/>
    <property type="gene ID" value="AAEL009918"/>
</dbReference>
<keyword evidence="3" id="KW-0863">Zinc-finger</keyword>
<dbReference type="GO" id="GO:0000977">
    <property type="term" value="F:RNA polymerase II transcription regulatory region sequence-specific DNA binding"/>
    <property type="evidence" value="ECO:0007669"/>
    <property type="project" value="TreeGrafter"/>
</dbReference>
<evidence type="ECO:0000256" key="4">
    <source>
        <dbReference type="ARBA" id="ARBA00022833"/>
    </source>
</evidence>
<dbReference type="SMART" id="SM00868">
    <property type="entry name" value="zf-AD"/>
    <property type="match status" value="1"/>
</dbReference>
<evidence type="ECO:0000313" key="6">
    <source>
        <dbReference type="Proteomes" id="UP000008820"/>
    </source>
</evidence>
<dbReference type="InParanoid" id="A0A1S4FP56"/>
<dbReference type="Pfam" id="PF07776">
    <property type="entry name" value="zf-AD"/>
    <property type="match status" value="1"/>
</dbReference>
<dbReference type="SUPFAM" id="SSF57716">
    <property type="entry name" value="Glucocorticoid receptor-like (DNA-binding domain)"/>
    <property type="match status" value="1"/>
</dbReference>
<dbReference type="PANTHER" id="PTHR24409:SF295">
    <property type="entry name" value="AZ2-RELATED"/>
    <property type="match status" value="1"/>
</dbReference>
<dbReference type="SMART" id="SM00355">
    <property type="entry name" value="ZnF_C2H2"/>
    <property type="match status" value="5"/>
</dbReference>
<sequence length="321" mass="36057">MDATKSAPLIAESGSFCRLCLKTDSIEVVFQSPEDANESLLGIISECLSIWLTVTEDFPLAICHSCSMSIEAIRQFRYNCQQCDFYLRSHRSAVGAGQNPTSAVVVDSDLDSTGEQKPVIGQIDQIDATMMQQETYSVQEVHYEESAISGTHEANQLGTVYGGQMTEQQVSADVNISLKKFDCPECGKQLYSSRMLAQHVVREHRLCHGCDNCGMSYNSEQKLHSHRESCSGRPSKFMCTQCPSAKVFATAISLSMHLYYAHDSIKSVVYRCEACKKNFKNRTGLKYHYNARHGCTMVECEICRRPFPTEESLYYHKQADH</sequence>
<evidence type="ECO:0000313" key="5">
    <source>
        <dbReference type="EnsemblMetazoa" id="AAEL009918-PA"/>
    </source>
</evidence>
<dbReference type="GO" id="GO:0005634">
    <property type="term" value="C:nucleus"/>
    <property type="evidence" value="ECO:0007669"/>
    <property type="project" value="InterPro"/>
</dbReference>
<dbReference type="PANTHER" id="PTHR24409">
    <property type="entry name" value="ZINC FINGER PROTEIN 142"/>
    <property type="match status" value="1"/>
</dbReference>
<keyword evidence="1" id="KW-0479">Metal-binding</keyword>
<reference evidence="5 6" key="1">
    <citation type="submission" date="2017-06" db="EMBL/GenBank/DDBJ databases">
        <title>Aedes aegypti genome working group (AGWG) sequencing and assembly.</title>
        <authorList>
            <consortium name="Aedes aegypti Genome Working Group (AGWG)"/>
            <person name="Matthews B.J."/>
        </authorList>
    </citation>
    <scope>NUCLEOTIDE SEQUENCE [LARGE SCALE GENOMIC DNA]</scope>
    <source>
        <strain evidence="5 6">LVP_AGWG</strain>
    </source>
</reference>
<gene>
    <name evidence="5" type="primary">5572596</name>
</gene>
<dbReference type="PROSITE" id="PS50157">
    <property type="entry name" value="ZINC_FINGER_C2H2_2"/>
    <property type="match status" value="3"/>
</dbReference>
<dbReference type="AlphaFoldDB" id="A0A1S4FP56"/>
<dbReference type="Gene3D" id="3.40.1800.20">
    <property type="match status" value="1"/>
</dbReference>
<dbReference type="Pfam" id="PF12874">
    <property type="entry name" value="zf-met"/>
    <property type="match status" value="1"/>
</dbReference>
<dbReference type="GO" id="GO:0008270">
    <property type="term" value="F:zinc ion binding"/>
    <property type="evidence" value="ECO:0007669"/>
    <property type="project" value="UniProtKB-UniRule"/>
</dbReference>
<dbReference type="Proteomes" id="UP000008820">
    <property type="component" value="Chromosome 1"/>
</dbReference>
<dbReference type="OrthoDB" id="7749728at2759"/>
<keyword evidence="4" id="KW-0862">Zinc</keyword>
<evidence type="ECO:0000256" key="3">
    <source>
        <dbReference type="ARBA" id="ARBA00022771"/>
    </source>
</evidence>
<accession>A0A1S4FP56</accession>
<dbReference type="PROSITE" id="PS51915">
    <property type="entry name" value="ZAD"/>
    <property type="match status" value="1"/>
</dbReference>
<dbReference type="GO" id="GO:0000981">
    <property type="term" value="F:DNA-binding transcription factor activity, RNA polymerase II-specific"/>
    <property type="evidence" value="ECO:0007669"/>
    <property type="project" value="TreeGrafter"/>
</dbReference>
<name>A0A1S4FP56_AEDAE</name>
<dbReference type="InterPro" id="IPR013087">
    <property type="entry name" value="Znf_C2H2_type"/>
</dbReference>
<protein>
    <submittedName>
        <fullName evidence="5">Uncharacterized protein</fullName>
    </submittedName>
</protein>
<dbReference type="VEuPathDB" id="VectorBase:AAEL009918"/>
<keyword evidence="6" id="KW-1185">Reference proteome</keyword>
<dbReference type="InterPro" id="IPR036236">
    <property type="entry name" value="Znf_C2H2_sf"/>
</dbReference>
<evidence type="ECO:0000256" key="1">
    <source>
        <dbReference type="ARBA" id="ARBA00022723"/>
    </source>
</evidence>
<dbReference type="PROSITE" id="PS00028">
    <property type="entry name" value="ZINC_FINGER_C2H2_1"/>
    <property type="match status" value="3"/>
</dbReference>
<dbReference type="InterPro" id="IPR012934">
    <property type="entry name" value="Znf_AD"/>
</dbReference>